<protein>
    <submittedName>
        <fullName evidence="1">Uncharacterized protein</fullName>
    </submittedName>
</protein>
<gene>
    <name evidence="1" type="ORF">PIGHUM_04737</name>
</gene>
<evidence type="ECO:0000313" key="1">
    <source>
        <dbReference type="EMBL" id="VCU72635.1"/>
    </source>
</evidence>
<proteinExistence type="predicted"/>
<accession>A0A3P4BBY9</accession>
<name>A0A3P4BBY9_9BURK</name>
<dbReference type="EMBL" id="UWPJ01000053">
    <property type="protein sequence ID" value="VCU72635.1"/>
    <property type="molecule type" value="Genomic_DNA"/>
</dbReference>
<dbReference type="AlphaFoldDB" id="A0A3P4BBY9"/>
<keyword evidence="2" id="KW-1185">Reference proteome</keyword>
<dbReference type="Proteomes" id="UP000277294">
    <property type="component" value="Unassembled WGS sequence"/>
</dbReference>
<reference evidence="1 2" key="1">
    <citation type="submission" date="2018-10" db="EMBL/GenBank/DDBJ databases">
        <authorList>
            <person name="Criscuolo A."/>
        </authorList>
    </citation>
    <scope>NUCLEOTIDE SEQUENCE [LARGE SCALE GENOMIC DNA]</scope>
    <source>
        <strain evidence="1">DnA1</strain>
    </source>
</reference>
<sequence length="257" mass="25781">MLPEAGTVPAVAELLLLLGAALVDTVPVEALVPAVSLESGVALAALDAAPPLPPPPPTDCANTPAEFAPCVAIVPVLVTATVPAFPPPPPLPPRPNEAAALPPASAVLLAAPPVPPPPPIDCANTPSDCVPVVAMLPLLTTETAPPSPPTAPDPPRLTEAELLPPVAFELLEPPLPPPPPTDCANTPLDRSPVVLIAATVATLTVLPLPPSPPAPPMLSDAPMPLSAPDWFAGVLLLENFCAADTVALPAVLPTKPV</sequence>
<organism evidence="1 2">
    <name type="scientific">Pigmentiphaga humi</name>
    <dbReference type="NCBI Taxonomy" id="2478468"/>
    <lineage>
        <taxon>Bacteria</taxon>
        <taxon>Pseudomonadati</taxon>
        <taxon>Pseudomonadota</taxon>
        <taxon>Betaproteobacteria</taxon>
        <taxon>Burkholderiales</taxon>
        <taxon>Alcaligenaceae</taxon>
        <taxon>Pigmentiphaga</taxon>
    </lineage>
</organism>
<evidence type="ECO:0000313" key="2">
    <source>
        <dbReference type="Proteomes" id="UP000277294"/>
    </source>
</evidence>